<dbReference type="InterPro" id="IPR051486">
    <property type="entry name" value="Hcy_S-methyltransferase"/>
</dbReference>
<comment type="caution">
    <text evidence="7">The sequence shown here is derived from an EMBL/GenBank/DDBJ whole genome shotgun (WGS) entry which is preliminary data.</text>
</comment>
<dbReference type="RefSeq" id="XP_064706939.1">
    <property type="nucleotide sequence ID" value="XM_064845394.1"/>
</dbReference>
<feature type="binding site" evidence="5">
    <location>
        <position position="311"/>
    </location>
    <ligand>
        <name>Zn(2+)</name>
        <dbReference type="ChEBI" id="CHEBI:29105"/>
    </ligand>
</feature>
<dbReference type="GO" id="GO:0032259">
    <property type="term" value="P:methylation"/>
    <property type="evidence" value="ECO:0007669"/>
    <property type="project" value="UniProtKB-KW"/>
</dbReference>
<dbReference type="GeneID" id="89969992"/>
<dbReference type="InterPro" id="IPR036589">
    <property type="entry name" value="HCY_dom_sf"/>
</dbReference>
<organism evidence="7 8">
    <name type="scientific">Exophiala bonariae</name>
    <dbReference type="NCBI Taxonomy" id="1690606"/>
    <lineage>
        <taxon>Eukaryota</taxon>
        <taxon>Fungi</taxon>
        <taxon>Dikarya</taxon>
        <taxon>Ascomycota</taxon>
        <taxon>Pezizomycotina</taxon>
        <taxon>Eurotiomycetes</taxon>
        <taxon>Chaetothyriomycetidae</taxon>
        <taxon>Chaetothyriales</taxon>
        <taxon>Herpotrichiellaceae</taxon>
        <taxon>Exophiala</taxon>
    </lineage>
</organism>
<dbReference type="GO" id="GO:0008898">
    <property type="term" value="F:S-adenosylmethionine-homocysteine S-methyltransferase activity"/>
    <property type="evidence" value="ECO:0007669"/>
    <property type="project" value="TreeGrafter"/>
</dbReference>
<evidence type="ECO:0000256" key="5">
    <source>
        <dbReference type="PROSITE-ProRule" id="PRU00333"/>
    </source>
</evidence>
<dbReference type="PANTHER" id="PTHR46015">
    <property type="entry name" value="ZGC:172121"/>
    <property type="match status" value="1"/>
</dbReference>
<dbReference type="InterPro" id="IPR003726">
    <property type="entry name" value="HCY_dom"/>
</dbReference>
<proteinExistence type="predicted"/>
<sequence>MNLLGKEILILDGGLGTTLEDEHHIKLDGRTPLWSSHTLVEGVSTLRTVQEDFARAGADVIMTATYQASFHGFANTKTTRPGGIEKDEAKQLMLSAVTIAREAFGDRRGLVALSLGAYGATMVPGAEYSGLYGSMVEAGLYEFHLDRLNVFVNSEEWNEVDLVAFETLPRLDEVRAARRVMQDVKGKDYWIACVFPNDDAKLPDGTDIDTLVRTMLEGEDRPFAMGINCTKIHKISALILAFEEAAKSQGFDLPRLVLYPDAAGGKVYDTKLWQWIGNDEDEAPWGEQVTQIVSEVRKRAAWQGIIVGGCCKASPQHIKKLRSCLDSQDE</sequence>
<dbReference type="SUPFAM" id="SSF82282">
    <property type="entry name" value="Homocysteine S-methyltransferase"/>
    <property type="match status" value="1"/>
</dbReference>
<dbReference type="Gene3D" id="3.20.20.330">
    <property type="entry name" value="Homocysteine-binding-like domain"/>
    <property type="match status" value="1"/>
</dbReference>
<protein>
    <recommendedName>
        <fullName evidence="6">Hcy-binding domain-containing protein</fullName>
    </recommendedName>
</protein>
<feature type="domain" description="Hcy-binding" evidence="6">
    <location>
        <begin position="1"/>
        <end position="325"/>
    </location>
</feature>
<evidence type="ECO:0000256" key="4">
    <source>
        <dbReference type="ARBA" id="ARBA00022833"/>
    </source>
</evidence>
<dbReference type="GO" id="GO:0009086">
    <property type="term" value="P:methionine biosynthetic process"/>
    <property type="evidence" value="ECO:0007669"/>
    <property type="project" value="TreeGrafter"/>
</dbReference>
<keyword evidence="4 5" id="KW-0862">Zinc</keyword>
<evidence type="ECO:0000256" key="1">
    <source>
        <dbReference type="ARBA" id="ARBA00022603"/>
    </source>
</evidence>
<dbReference type="EMBL" id="JAVRRD010000011">
    <property type="protein sequence ID" value="KAK5053814.1"/>
    <property type="molecule type" value="Genomic_DNA"/>
</dbReference>
<feature type="binding site" evidence="5">
    <location>
        <position position="229"/>
    </location>
    <ligand>
        <name>Zn(2+)</name>
        <dbReference type="ChEBI" id="CHEBI:29105"/>
    </ligand>
</feature>
<dbReference type="Pfam" id="PF02574">
    <property type="entry name" value="S-methyl_trans"/>
    <property type="match status" value="1"/>
</dbReference>
<dbReference type="GO" id="GO:0046872">
    <property type="term" value="F:metal ion binding"/>
    <property type="evidence" value="ECO:0007669"/>
    <property type="project" value="UniProtKB-KW"/>
</dbReference>
<gene>
    <name evidence="7" type="ORF">LTR84_001776</name>
</gene>
<reference evidence="7 8" key="1">
    <citation type="submission" date="2023-08" db="EMBL/GenBank/DDBJ databases">
        <title>Black Yeasts Isolated from many extreme environments.</title>
        <authorList>
            <person name="Coleine C."/>
            <person name="Stajich J.E."/>
            <person name="Selbmann L."/>
        </authorList>
    </citation>
    <scope>NUCLEOTIDE SEQUENCE [LARGE SCALE GENOMIC DNA]</scope>
    <source>
        <strain evidence="7 8">CCFEE 5792</strain>
    </source>
</reference>
<keyword evidence="8" id="KW-1185">Reference proteome</keyword>
<evidence type="ECO:0000256" key="2">
    <source>
        <dbReference type="ARBA" id="ARBA00022679"/>
    </source>
</evidence>
<evidence type="ECO:0000313" key="7">
    <source>
        <dbReference type="EMBL" id="KAK5053814.1"/>
    </source>
</evidence>
<keyword evidence="2 5" id="KW-0808">Transferase</keyword>
<evidence type="ECO:0000313" key="8">
    <source>
        <dbReference type="Proteomes" id="UP001358417"/>
    </source>
</evidence>
<dbReference type="PANTHER" id="PTHR46015:SF1">
    <property type="entry name" value="HOMOCYSTEINE S-METHYLTRANSFERASE-LIKE ISOFORM 1"/>
    <property type="match status" value="1"/>
</dbReference>
<dbReference type="Proteomes" id="UP001358417">
    <property type="component" value="Unassembled WGS sequence"/>
</dbReference>
<keyword evidence="1 5" id="KW-0489">Methyltransferase</keyword>
<keyword evidence="3 5" id="KW-0479">Metal-binding</keyword>
<dbReference type="AlphaFoldDB" id="A0AAV9NDR7"/>
<evidence type="ECO:0000256" key="3">
    <source>
        <dbReference type="ARBA" id="ARBA00022723"/>
    </source>
</evidence>
<dbReference type="PROSITE" id="PS50970">
    <property type="entry name" value="HCY"/>
    <property type="match status" value="1"/>
</dbReference>
<comment type="cofactor">
    <cofactor evidence="5">
        <name>Zn(2+)</name>
        <dbReference type="ChEBI" id="CHEBI:29105"/>
    </cofactor>
</comment>
<evidence type="ECO:0000259" key="6">
    <source>
        <dbReference type="PROSITE" id="PS50970"/>
    </source>
</evidence>
<feature type="binding site" evidence="5">
    <location>
        <position position="310"/>
    </location>
    <ligand>
        <name>Zn(2+)</name>
        <dbReference type="ChEBI" id="CHEBI:29105"/>
    </ligand>
</feature>
<accession>A0AAV9NDR7</accession>
<dbReference type="GO" id="GO:0033528">
    <property type="term" value="P:S-methylmethionine cycle"/>
    <property type="evidence" value="ECO:0007669"/>
    <property type="project" value="TreeGrafter"/>
</dbReference>
<name>A0AAV9NDR7_9EURO</name>